<evidence type="ECO:0000313" key="5">
    <source>
        <dbReference type="Proteomes" id="UP000641932"/>
    </source>
</evidence>
<feature type="transmembrane region" description="Helical" evidence="2">
    <location>
        <begin position="95"/>
        <end position="115"/>
    </location>
</feature>
<organism evidence="4 5">
    <name type="scientific">Wenjunlia tyrosinilytica</name>
    <dbReference type="NCBI Taxonomy" id="1544741"/>
    <lineage>
        <taxon>Bacteria</taxon>
        <taxon>Bacillati</taxon>
        <taxon>Actinomycetota</taxon>
        <taxon>Actinomycetes</taxon>
        <taxon>Kitasatosporales</taxon>
        <taxon>Streptomycetaceae</taxon>
        <taxon>Wenjunlia</taxon>
    </lineage>
</organism>
<keyword evidence="5" id="KW-1185">Reference proteome</keyword>
<dbReference type="SUPFAM" id="SSF47781">
    <property type="entry name" value="RuvA domain 2-like"/>
    <property type="match status" value="1"/>
</dbReference>
<comment type="caution">
    <text evidence="4">The sequence shown here is derived from an EMBL/GenBank/DDBJ whole genome shotgun (WGS) entry which is preliminary data.</text>
</comment>
<proteinExistence type="predicted"/>
<evidence type="ECO:0000256" key="2">
    <source>
        <dbReference type="SAM" id="Phobius"/>
    </source>
</evidence>
<evidence type="ECO:0000313" key="4">
    <source>
        <dbReference type="EMBL" id="GGO80799.1"/>
    </source>
</evidence>
<dbReference type="EMBL" id="BMMS01000001">
    <property type="protein sequence ID" value="GGO80799.1"/>
    <property type="molecule type" value="Genomic_DNA"/>
</dbReference>
<protein>
    <recommendedName>
        <fullName evidence="3">Soluble ligand binding domain-containing protein</fullName>
    </recommendedName>
</protein>
<feature type="compositionally biased region" description="Pro residues" evidence="1">
    <location>
        <begin position="40"/>
        <end position="62"/>
    </location>
</feature>
<name>A0A917ZF91_9ACTN</name>
<accession>A0A917ZF91</accession>
<evidence type="ECO:0000259" key="3">
    <source>
        <dbReference type="Pfam" id="PF10531"/>
    </source>
</evidence>
<gene>
    <name evidence="4" type="ORF">GCM10012280_03560</name>
</gene>
<evidence type="ECO:0000256" key="1">
    <source>
        <dbReference type="SAM" id="MobiDB-lite"/>
    </source>
</evidence>
<dbReference type="GO" id="GO:0015627">
    <property type="term" value="C:type II protein secretion system complex"/>
    <property type="evidence" value="ECO:0007669"/>
    <property type="project" value="TreeGrafter"/>
</dbReference>
<dbReference type="GO" id="GO:0015628">
    <property type="term" value="P:protein secretion by the type II secretion system"/>
    <property type="evidence" value="ECO:0007669"/>
    <property type="project" value="TreeGrafter"/>
</dbReference>
<dbReference type="InterPro" id="IPR010994">
    <property type="entry name" value="RuvA_2-like"/>
</dbReference>
<sequence>MSTPTRPGHRESTDIVRQRAGALFDDGIEEAARDARKPEPPPPGRPRAPLPLPAPAPVPAPAPGLGLGRRARWRLALLERLPSAARLRFGLDMKAVGVLAVVAIVAVVFAVQHLWSGRPRSVSVPAAVSGPSAGVPRPAPAPGATPVNKPVVVDVAGKVHDPGVLKLASGSRVGDALRAAGGALPGADTSSLNLARVLVDGEQVVVGAPAAAPPSPGPASTAGPVSLSSATADQLETLPGVGPVLAQHIIDYRTQHGGFTSVDQLREVTGIGNRRFSDLRSLVQP</sequence>
<reference evidence="4" key="2">
    <citation type="submission" date="2020-09" db="EMBL/GenBank/DDBJ databases">
        <authorList>
            <person name="Sun Q."/>
            <person name="Zhou Y."/>
        </authorList>
    </citation>
    <scope>NUCLEOTIDE SEQUENCE</scope>
    <source>
        <strain evidence="4">CGMCC 4.7201</strain>
    </source>
</reference>
<dbReference type="Gene3D" id="1.10.150.320">
    <property type="entry name" value="Photosystem II 12 kDa extrinsic protein"/>
    <property type="match status" value="1"/>
</dbReference>
<dbReference type="Proteomes" id="UP000641932">
    <property type="component" value="Unassembled WGS sequence"/>
</dbReference>
<dbReference type="Pfam" id="PF10531">
    <property type="entry name" value="SLBB"/>
    <property type="match status" value="1"/>
</dbReference>
<dbReference type="InterPro" id="IPR051675">
    <property type="entry name" value="Endo/Exo/Phosphatase_dom_1"/>
</dbReference>
<keyword evidence="2" id="KW-0812">Transmembrane</keyword>
<keyword evidence="2" id="KW-0472">Membrane</keyword>
<dbReference type="PANTHER" id="PTHR21180">
    <property type="entry name" value="ENDONUCLEASE/EXONUCLEASE/PHOSPHATASE FAMILY DOMAIN-CONTAINING PROTEIN 1"/>
    <property type="match status" value="1"/>
</dbReference>
<dbReference type="Pfam" id="PF12836">
    <property type="entry name" value="HHH_3"/>
    <property type="match status" value="1"/>
</dbReference>
<feature type="region of interest" description="Disordered" evidence="1">
    <location>
        <begin position="27"/>
        <end position="64"/>
    </location>
</feature>
<dbReference type="Gene3D" id="3.10.560.10">
    <property type="entry name" value="Outer membrane lipoprotein wza domain like"/>
    <property type="match status" value="1"/>
</dbReference>
<dbReference type="PANTHER" id="PTHR21180:SF32">
    <property type="entry name" value="ENDONUCLEASE_EXONUCLEASE_PHOSPHATASE FAMILY DOMAIN-CONTAINING PROTEIN 1"/>
    <property type="match status" value="1"/>
</dbReference>
<dbReference type="AlphaFoldDB" id="A0A917ZF91"/>
<reference evidence="4" key="1">
    <citation type="journal article" date="2014" name="Int. J. Syst. Evol. Microbiol.">
        <title>Complete genome sequence of Corynebacterium casei LMG S-19264T (=DSM 44701T), isolated from a smear-ripened cheese.</title>
        <authorList>
            <consortium name="US DOE Joint Genome Institute (JGI-PGF)"/>
            <person name="Walter F."/>
            <person name="Albersmeier A."/>
            <person name="Kalinowski J."/>
            <person name="Ruckert C."/>
        </authorList>
    </citation>
    <scope>NUCLEOTIDE SEQUENCE</scope>
    <source>
        <strain evidence="4">CGMCC 4.7201</strain>
    </source>
</reference>
<keyword evidence="2" id="KW-1133">Transmembrane helix</keyword>
<feature type="compositionally biased region" description="Basic and acidic residues" evidence="1">
    <location>
        <begin position="30"/>
        <end position="39"/>
    </location>
</feature>
<dbReference type="InterPro" id="IPR019554">
    <property type="entry name" value="Soluble_ligand-bd"/>
</dbReference>
<feature type="domain" description="Soluble ligand binding" evidence="3">
    <location>
        <begin position="152"/>
        <end position="206"/>
    </location>
</feature>